<sequence>MSTERHRYVRIVATRHLTSRVPYVRLHRDECLRMRMKKRKMSFSPASVNSLTVATFSSEIAVEGRPSRITSWSKTRPRSDSACHRFTVQMSMRQVAVSFFAYTLDFRCPFLSILPSARNLDTALTRSITVNRVGHARVCSEKNKCTRIKISRVAGEELEEAEALFYSAVYRPISPAKIAALMLLLRRFGREKQHTKSDLALHVQIV</sequence>
<name>A0A4C1W6N6_EUMVA</name>
<comment type="caution">
    <text evidence="1">The sequence shown here is derived from an EMBL/GenBank/DDBJ whole genome shotgun (WGS) entry which is preliminary data.</text>
</comment>
<gene>
    <name evidence="1" type="ORF">EVAR_32537_1</name>
</gene>
<evidence type="ECO:0000313" key="1">
    <source>
        <dbReference type="EMBL" id="GBP47018.1"/>
    </source>
</evidence>
<dbReference type="Proteomes" id="UP000299102">
    <property type="component" value="Unassembled WGS sequence"/>
</dbReference>
<dbReference type="AlphaFoldDB" id="A0A4C1W6N6"/>
<evidence type="ECO:0000313" key="2">
    <source>
        <dbReference type="Proteomes" id="UP000299102"/>
    </source>
</evidence>
<accession>A0A4C1W6N6</accession>
<dbReference type="EMBL" id="BGZK01000493">
    <property type="protein sequence ID" value="GBP47018.1"/>
    <property type="molecule type" value="Genomic_DNA"/>
</dbReference>
<protein>
    <submittedName>
        <fullName evidence="1">Uncharacterized protein</fullName>
    </submittedName>
</protein>
<reference evidence="1 2" key="1">
    <citation type="journal article" date="2019" name="Commun. Biol.">
        <title>The bagworm genome reveals a unique fibroin gene that provides high tensile strength.</title>
        <authorList>
            <person name="Kono N."/>
            <person name="Nakamura H."/>
            <person name="Ohtoshi R."/>
            <person name="Tomita M."/>
            <person name="Numata K."/>
            <person name="Arakawa K."/>
        </authorList>
    </citation>
    <scope>NUCLEOTIDE SEQUENCE [LARGE SCALE GENOMIC DNA]</scope>
</reference>
<proteinExistence type="predicted"/>
<organism evidence="1 2">
    <name type="scientific">Eumeta variegata</name>
    <name type="common">Bagworm moth</name>
    <name type="synonym">Eumeta japonica</name>
    <dbReference type="NCBI Taxonomy" id="151549"/>
    <lineage>
        <taxon>Eukaryota</taxon>
        <taxon>Metazoa</taxon>
        <taxon>Ecdysozoa</taxon>
        <taxon>Arthropoda</taxon>
        <taxon>Hexapoda</taxon>
        <taxon>Insecta</taxon>
        <taxon>Pterygota</taxon>
        <taxon>Neoptera</taxon>
        <taxon>Endopterygota</taxon>
        <taxon>Lepidoptera</taxon>
        <taxon>Glossata</taxon>
        <taxon>Ditrysia</taxon>
        <taxon>Tineoidea</taxon>
        <taxon>Psychidae</taxon>
        <taxon>Oiketicinae</taxon>
        <taxon>Eumeta</taxon>
    </lineage>
</organism>
<keyword evidence="2" id="KW-1185">Reference proteome</keyword>